<protein>
    <recommendedName>
        <fullName evidence="4">CoA transferase</fullName>
    </recommendedName>
</protein>
<dbReference type="EMBL" id="BLAD01000109">
    <property type="protein sequence ID" value="GES05717.1"/>
    <property type="molecule type" value="Genomic_DNA"/>
</dbReference>
<comment type="caution">
    <text evidence="2">The sequence shown here is derived from an EMBL/GenBank/DDBJ whole genome shotgun (WGS) entry which is preliminary data.</text>
</comment>
<sequence length="693" mass="72945">MLDGWLVVEVGDRVAVAACGGLLAQLGADVVLVEPERPGGGHKWRDRPVTAAGKRSVVISTGDRELFEGLVAGADVVLLSSDLSGADRALWESARPAGQILCDITAFGHSGPFAGVPGSEAFVEAVSGVAETTGRRDGPPVLLGEPLLEMESALYAVSAIVAARRVRRRHGFGQRIDIALYDVAVNALATFFPLAFTGRTATRNGNRHPTLSPWNSYRALDGWVVICAPTDEQWARLCTAMNRPELLLDKRFRSPSARMDHADAIDEAVGAWTSLQSVAACLDALAPHVIPSGPVTALDDLAIEPNLRHRGVVRSAIDPESGRQVWLPGCPIRSSGTGFAAVIPARDIPARDADRAPISALVAVLPQVRGTVTGDPVSRVRPLEGVRVVEIGMNTVGPLAGRQLGALGADVIKVEPPRGDVNRHNAPLRGDGESYIFALLNTDKRGLVLDLREEADRRVLWDVLGTADVVIENLKPGSLRRLGFGPAEVQAVLPGLIYCSINGFGHDAVYPGRPALDTVVQAMSGLMSATTVDGIPTKAGISVSDQIGGLVGLLAVLAGIERRETRGGAGAAFDLAMQDGSAWATHRLWNAGAAIYTSARIVTTEDGPVLDEGGTLTPVATVDDVLAHVQTAVRGLILDRPTAEGDSWTVLGSPLRLLSTPAVVRAAMPRLGVLDPALAAEFDLVRSPDDARS</sequence>
<dbReference type="Pfam" id="PF02515">
    <property type="entry name" value="CoA_transf_3"/>
    <property type="match status" value="2"/>
</dbReference>
<evidence type="ECO:0008006" key="4">
    <source>
        <dbReference type="Google" id="ProtNLM"/>
    </source>
</evidence>
<dbReference type="AlphaFoldDB" id="A0A5M3W9H7"/>
<proteinExistence type="predicted"/>
<dbReference type="Gene3D" id="3.30.1540.10">
    <property type="entry name" value="formyl-coa transferase, domain 3"/>
    <property type="match status" value="1"/>
</dbReference>
<dbReference type="Proteomes" id="UP000334990">
    <property type="component" value="Unassembled WGS sequence"/>
</dbReference>
<accession>A0A5M3W9H7</accession>
<dbReference type="GO" id="GO:0008410">
    <property type="term" value="F:CoA-transferase activity"/>
    <property type="evidence" value="ECO:0007669"/>
    <property type="project" value="TreeGrafter"/>
</dbReference>
<dbReference type="PANTHER" id="PTHR48207">
    <property type="entry name" value="SUCCINATE--HYDROXYMETHYLGLUTARATE COA-TRANSFERASE"/>
    <property type="match status" value="1"/>
</dbReference>
<dbReference type="SUPFAM" id="SSF89796">
    <property type="entry name" value="CoA-transferase family III (CaiB/BaiF)"/>
    <property type="match status" value="2"/>
</dbReference>
<name>A0A5M3W9H7_9ACTN</name>
<reference evidence="2 3" key="1">
    <citation type="submission" date="2019-10" db="EMBL/GenBank/DDBJ databases">
        <title>Whole genome shotgun sequence of Acrocarpospora corrugata NBRC 13972.</title>
        <authorList>
            <person name="Ichikawa N."/>
            <person name="Kimura A."/>
            <person name="Kitahashi Y."/>
            <person name="Komaki H."/>
            <person name="Oguchi A."/>
        </authorList>
    </citation>
    <scope>NUCLEOTIDE SEQUENCE [LARGE SCALE GENOMIC DNA]</scope>
    <source>
        <strain evidence="2 3">NBRC 13972</strain>
    </source>
</reference>
<dbReference type="Gene3D" id="3.40.50.10540">
    <property type="entry name" value="Crotonobetainyl-coa:carnitine coa-transferase, domain 1"/>
    <property type="match status" value="2"/>
</dbReference>
<dbReference type="InterPro" id="IPR023606">
    <property type="entry name" value="CoA-Trfase_III_dom_1_sf"/>
</dbReference>
<evidence type="ECO:0000256" key="1">
    <source>
        <dbReference type="ARBA" id="ARBA00022679"/>
    </source>
</evidence>
<gene>
    <name evidence="2" type="ORF">Acor_77850</name>
</gene>
<dbReference type="RefSeq" id="WP_155341694.1">
    <property type="nucleotide sequence ID" value="NZ_BAAABN010000005.1"/>
</dbReference>
<dbReference type="InterPro" id="IPR003673">
    <property type="entry name" value="CoA-Trfase_fam_III"/>
</dbReference>
<dbReference type="InterPro" id="IPR050483">
    <property type="entry name" value="CoA-transferase_III_domain"/>
</dbReference>
<dbReference type="InterPro" id="IPR044855">
    <property type="entry name" value="CoA-Trfase_III_dom3_sf"/>
</dbReference>
<dbReference type="OrthoDB" id="4251672at2"/>
<organism evidence="2 3">
    <name type="scientific">Acrocarpospora corrugata</name>
    <dbReference type="NCBI Taxonomy" id="35763"/>
    <lineage>
        <taxon>Bacteria</taxon>
        <taxon>Bacillati</taxon>
        <taxon>Actinomycetota</taxon>
        <taxon>Actinomycetes</taxon>
        <taxon>Streptosporangiales</taxon>
        <taxon>Streptosporangiaceae</taxon>
        <taxon>Acrocarpospora</taxon>
    </lineage>
</organism>
<keyword evidence="3" id="KW-1185">Reference proteome</keyword>
<evidence type="ECO:0000313" key="2">
    <source>
        <dbReference type="EMBL" id="GES05717.1"/>
    </source>
</evidence>
<evidence type="ECO:0000313" key="3">
    <source>
        <dbReference type="Proteomes" id="UP000334990"/>
    </source>
</evidence>
<dbReference type="PANTHER" id="PTHR48207:SF3">
    <property type="entry name" value="SUCCINATE--HYDROXYMETHYLGLUTARATE COA-TRANSFERASE"/>
    <property type="match status" value="1"/>
</dbReference>
<keyword evidence="1" id="KW-0808">Transferase</keyword>